<evidence type="ECO:0000256" key="2">
    <source>
        <dbReference type="ARBA" id="ARBA00005676"/>
    </source>
</evidence>
<evidence type="ECO:0000256" key="7">
    <source>
        <dbReference type="ARBA" id="ARBA00022912"/>
    </source>
</evidence>
<evidence type="ECO:0000256" key="4">
    <source>
        <dbReference type="ARBA" id="ARBA00022771"/>
    </source>
</evidence>
<keyword evidence="4 12" id="KW-0863">Zinc-finger</keyword>
<evidence type="ECO:0000256" key="9">
    <source>
        <dbReference type="ARBA" id="ARBA00047761"/>
    </source>
</evidence>
<name>A0A8H4IZS9_9PEZI</name>
<feature type="domain" description="RTR1-type" evidence="14">
    <location>
        <begin position="106"/>
        <end position="192"/>
    </location>
</feature>
<evidence type="ECO:0000256" key="1">
    <source>
        <dbReference type="ARBA" id="ARBA00004123"/>
    </source>
</evidence>
<keyword evidence="5 12" id="KW-0378">Hydrolase</keyword>
<comment type="similarity">
    <text evidence="2 11 12">Belongs to the RPAP2 family.</text>
</comment>
<keyword evidence="3 12" id="KW-0479">Metal-binding</keyword>
<evidence type="ECO:0000313" key="17">
    <source>
        <dbReference type="Proteomes" id="UP000572817"/>
    </source>
</evidence>
<keyword evidence="6 12" id="KW-0862">Zinc</keyword>
<dbReference type="InterPro" id="IPR007308">
    <property type="entry name" value="Rtr1/RPAP2_dom"/>
</dbReference>
<evidence type="ECO:0000256" key="13">
    <source>
        <dbReference type="SAM" id="MobiDB-lite"/>
    </source>
</evidence>
<dbReference type="PANTHER" id="PTHR14732">
    <property type="entry name" value="RNA POLYMERASE II SUBUNIT B1 CTD PHOSPHATASE RPAP2-RELATED"/>
    <property type="match status" value="1"/>
</dbReference>
<comment type="catalytic activity">
    <reaction evidence="9 12">
        <text>O-phospho-L-seryl-[protein] + H2O = L-seryl-[protein] + phosphate</text>
        <dbReference type="Rhea" id="RHEA:20629"/>
        <dbReference type="Rhea" id="RHEA-COMP:9863"/>
        <dbReference type="Rhea" id="RHEA-COMP:11604"/>
        <dbReference type="ChEBI" id="CHEBI:15377"/>
        <dbReference type="ChEBI" id="CHEBI:29999"/>
        <dbReference type="ChEBI" id="CHEBI:43474"/>
        <dbReference type="ChEBI" id="CHEBI:83421"/>
        <dbReference type="EC" id="3.1.3.16"/>
    </reaction>
</comment>
<dbReference type="Proteomes" id="UP000572817">
    <property type="component" value="Unassembled WGS sequence"/>
</dbReference>
<dbReference type="GO" id="GO:0043175">
    <property type="term" value="F:RNA polymerase core enzyme binding"/>
    <property type="evidence" value="ECO:0007669"/>
    <property type="project" value="UniProtKB-UniRule"/>
</dbReference>
<dbReference type="EMBL" id="WWBZ02000037">
    <property type="protein sequence ID" value="KAF4306089.1"/>
    <property type="molecule type" value="Genomic_DNA"/>
</dbReference>
<comment type="caution">
    <text evidence="16">The sequence shown here is derived from an EMBL/GenBank/DDBJ whole genome shotgun (WGS) entry which is preliminary data.</text>
</comment>
<evidence type="ECO:0000256" key="5">
    <source>
        <dbReference type="ARBA" id="ARBA00022801"/>
    </source>
</evidence>
<dbReference type="GO" id="GO:0005634">
    <property type="term" value="C:nucleus"/>
    <property type="evidence" value="ECO:0007669"/>
    <property type="project" value="UniProtKB-SubCell"/>
</dbReference>
<evidence type="ECO:0000256" key="10">
    <source>
        <dbReference type="ARBA" id="ARBA00048336"/>
    </source>
</evidence>
<evidence type="ECO:0000256" key="8">
    <source>
        <dbReference type="ARBA" id="ARBA00023242"/>
    </source>
</evidence>
<evidence type="ECO:0000256" key="6">
    <source>
        <dbReference type="ARBA" id="ARBA00022833"/>
    </source>
</evidence>
<evidence type="ECO:0000313" key="16">
    <source>
        <dbReference type="EMBL" id="KAF4308073.1"/>
    </source>
</evidence>
<keyword evidence="17" id="KW-1185">Reference proteome</keyword>
<dbReference type="PROSITE" id="PS51479">
    <property type="entry name" value="ZF_RTR1"/>
    <property type="match status" value="1"/>
</dbReference>
<comment type="catalytic activity">
    <reaction evidence="10 12">
        <text>O-phospho-L-threonyl-[protein] + H2O = L-threonyl-[protein] + phosphate</text>
        <dbReference type="Rhea" id="RHEA:47004"/>
        <dbReference type="Rhea" id="RHEA-COMP:11060"/>
        <dbReference type="Rhea" id="RHEA-COMP:11605"/>
        <dbReference type="ChEBI" id="CHEBI:15377"/>
        <dbReference type="ChEBI" id="CHEBI:30013"/>
        <dbReference type="ChEBI" id="CHEBI:43474"/>
        <dbReference type="ChEBI" id="CHEBI:61977"/>
        <dbReference type="EC" id="3.1.3.16"/>
    </reaction>
</comment>
<organism evidence="16 17">
    <name type="scientific">Botryosphaeria dothidea</name>
    <dbReference type="NCBI Taxonomy" id="55169"/>
    <lineage>
        <taxon>Eukaryota</taxon>
        <taxon>Fungi</taxon>
        <taxon>Dikarya</taxon>
        <taxon>Ascomycota</taxon>
        <taxon>Pezizomycotina</taxon>
        <taxon>Dothideomycetes</taxon>
        <taxon>Dothideomycetes incertae sedis</taxon>
        <taxon>Botryosphaeriales</taxon>
        <taxon>Botryosphaeriaceae</taxon>
        <taxon>Botryosphaeria</taxon>
    </lineage>
</organism>
<feature type="compositionally biased region" description="Low complexity" evidence="13">
    <location>
        <begin position="21"/>
        <end position="47"/>
    </location>
</feature>
<dbReference type="InterPro" id="IPR038534">
    <property type="entry name" value="Rtr1/RPAP2_sf"/>
</dbReference>
<protein>
    <recommendedName>
        <fullName evidence="12">RNA polymerase II subunit B1 CTD phosphatase RPAP2 homolog</fullName>
        <ecNumber evidence="12">3.1.3.16</ecNumber>
    </recommendedName>
</protein>
<dbReference type="AlphaFoldDB" id="A0A8H4IZS9"/>
<accession>A0A8H4IZS9</accession>
<proteinExistence type="inferred from homology"/>
<dbReference type="GO" id="GO:0005737">
    <property type="term" value="C:cytoplasm"/>
    <property type="evidence" value="ECO:0007669"/>
    <property type="project" value="TreeGrafter"/>
</dbReference>
<evidence type="ECO:0000256" key="11">
    <source>
        <dbReference type="PROSITE-ProRule" id="PRU00812"/>
    </source>
</evidence>
<dbReference type="OrthoDB" id="2590500at2759"/>
<sequence length="312" mass="34250">MAPPKFDGSALPKSILKKIHAPAAERAPLAASAPPRQPSQAEQQEPQAARDKRNREIALYHAHLIQQQKDVEAQILDAIVQLIDFPSSPDADPMSPSHDDASMFKALITNFQPSDYDSLLEERKCADKCGYVLCPKKPKVDANAGKNKFVVKGRHLQVVPREKLELWCSDACARRALFVKVQLNEEPAWLRRAGVVPQLDLMAEAPRANPTPDLNAVLSGLSLDATGSGAWARSADDAQKLDRAMADLALERGENSSSAKSAGLVKDHIYENERISTPYAPDSAGHMSIEGYEPRMDTQNGIERDEDGDWIL</sequence>
<comment type="subcellular location">
    <subcellularLocation>
        <location evidence="1 12">Nucleus</location>
    </subcellularLocation>
</comment>
<dbReference type="PANTHER" id="PTHR14732:SF0">
    <property type="entry name" value="RNA POLYMERASE II SUBUNIT B1 CTD PHOSPHATASE RPAP2-RELATED"/>
    <property type="match status" value="1"/>
</dbReference>
<keyword evidence="7 12" id="KW-0904">Protein phosphatase</keyword>
<evidence type="ECO:0000259" key="14">
    <source>
        <dbReference type="PROSITE" id="PS51479"/>
    </source>
</evidence>
<dbReference type="GO" id="GO:0008270">
    <property type="term" value="F:zinc ion binding"/>
    <property type="evidence" value="ECO:0007669"/>
    <property type="project" value="UniProtKB-KW"/>
</dbReference>
<dbReference type="EMBL" id="WWBZ02000022">
    <property type="protein sequence ID" value="KAF4308073.1"/>
    <property type="molecule type" value="Genomic_DNA"/>
</dbReference>
<dbReference type="GO" id="GO:0008420">
    <property type="term" value="F:RNA polymerase II CTD heptapeptide repeat phosphatase activity"/>
    <property type="evidence" value="ECO:0007669"/>
    <property type="project" value="UniProtKB-UniRule"/>
</dbReference>
<reference evidence="16 17" key="1">
    <citation type="submission" date="2020-04" db="EMBL/GenBank/DDBJ databases">
        <title>Genome Assembly and Annotation of Botryosphaeria dothidea sdau 11-99, a Latent Pathogen of Apple Fruit Ring Rot in China.</title>
        <authorList>
            <person name="Yu C."/>
            <person name="Diao Y."/>
            <person name="Lu Q."/>
            <person name="Zhao J."/>
            <person name="Cui S."/>
            <person name="Peng C."/>
            <person name="He B."/>
            <person name="Liu H."/>
        </authorList>
    </citation>
    <scope>NUCLEOTIDE SEQUENCE [LARGE SCALE GENOMIC DNA]</scope>
    <source>
        <strain evidence="16">Sdau11-99</strain>
        <strain evidence="17">sdau11-99</strain>
    </source>
</reference>
<dbReference type="EC" id="3.1.3.16" evidence="12"/>
<keyword evidence="8 12" id="KW-0539">Nucleus</keyword>
<evidence type="ECO:0000256" key="12">
    <source>
        <dbReference type="RuleBase" id="RU367080"/>
    </source>
</evidence>
<dbReference type="InterPro" id="IPR039693">
    <property type="entry name" value="Rtr1/RPAP2"/>
</dbReference>
<gene>
    <name evidence="16" type="ORF">GTA08_BOTSDO03699</name>
    <name evidence="15" type="ORF">GTA08_BOTSDO14178</name>
</gene>
<evidence type="ECO:0000313" key="15">
    <source>
        <dbReference type="EMBL" id="KAF4306089.1"/>
    </source>
</evidence>
<comment type="function">
    <text evidence="12">Putative RNA polymerase II subunit B1 C-terminal domain (CTD) phosphatase involved in RNA polymerase II transcription regulation.</text>
</comment>
<dbReference type="Pfam" id="PF04181">
    <property type="entry name" value="RPAP2_Rtr1"/>
    <property type="match status" value="1"/>
</dbReference>
<evidence type="ECO:0000256" key="3">
    <source>
        <dbReference type="ARBA" id="ARBA00022723"/>
    </source>
</evidence>
<dbReference type="Gene3D" id="1.25.40.820">
    <property type="match status" value="1"/>
</dbReference>
<feature type="region of interest" description="Disordered" evidence="13">
    <location>
        <begin position="1"/>
        <end position="52"/>
    </location>
</feature>